<dbReference type="Proteomes" id="UP000257109">
    <property type="component" value="Unassembled WGS sequence"/>
</dbReference>
<feature type="region of interest" description="Disordered" evidence="1">
    <location>
        <begin position="69"/>
        <end position="101"/>
    </location>
</feature>
<dbReference type="EMBL" id="QJKJ01002956">
    <property type="protein sequence ID" value="RDY00593.1"/>
    <property type="molecule type" value="Genomic_DNA"/>
</dbReference>
<dbReference type="AlphaFoldDB" id="A0A371HCR1"/>
<feature type="non-terminal residue" evidence="2">
    <location>
        <position position="131"/>
    </location>
</feature>
<keyword evidence="3" id="KW-1185">Reference proteome</keyword>
<feature type="region of interest" description="Disordered" evidence="1">
    <location>
        <begin position="26"/>
        <end position="53"/>
    </location>
</feature>
<gene>
    <name evidence="2" type="ORF">CR513_16211</name>
</gene>
<reference evidence="2" key="1">
    <citation type="submission" date="2018-05" db="EMBL/GenBank/DDBJ databases">
        <title>Draft genome of Mucuna pruriens seed.</title>
        <authorList>
            <person name="Nnadi N.E."/>
            <person name="Vos R."/>
            <person name="Hasami M.H."/>
            <person name="Devisetty U.K."/>
            <person name="Aguiy J.C."/>
        </authorList>
    </citation>
    <scope>NUCLEOTIDE SEQUENCE [LARGE SCALE GENOMIC DNA]</scope>
    <source>
        <strain evidence="2">JCA_2017</strain>
    </source>
</reference>
<dbReference type="OrthoDB" id="1929700at2759"/>
<proteinExistence type="predicted"/>
<evidence type="ECO:0000256" key="1">
    <source>
        <dbReference type="SAM" id="MobiDB-lite"/>
    </source>
</evidence>
<accession>A0A371HCR1</accession>
<protein>
    <submittedName>
        <fullName evidence="2">Uncharacterized protein</fullName>
    </submittedName>
</protein>
<feature type="compositionally biased region" description="Polar residues" evidence="1">
    <location>
        <begin position="69"/>
        <end position="93"/>
    </location>
</feature>
<sequence length="131" mass="13808">MATANSTSQGSIGIAIENFAMVASHGRGRSGWDKTTNISSSDTPSNERTGSQLISDEEYQEFLRLKSNNHTQSSAPPSVSTTCISQSMGSQGPSIIDSGASDHISGNESVFSFISSPMFPHFISLANGSKM</sequence>
<feature type="non-terminal residue" evidence="2">
    <location>
        <position position="1"/>
    </location>
</feature>
<feature type="compositionally biased region" description="Polar residues" evidence="1">
    <location>
        <begin position="33"/>
        <end position="53"/>
    </location>
</feature>
<comment type="caution">
    <text evidence="2">The sequence shown here is derived from an EMBL/GenBank/DDBJ whole genome shotgun (WGS) entry which is preliminary data.</text>
</comment>
<evidence type="ECO:0000313" key="3">
    <source>
        <dbReference type="Proteomes" id="UP000257109"/>
    </source>
</evidence>
<evidence type="ECO:0000313" key="2">
    <source>
        <dbReference type="EMBL" id="RDY00593.1"/>
    </source>
</evidence>
<organism evidence="2 3">
    <name type="scientific">Mucuna pruriens</name>
    <name type="common">Velvet bean</name>
    <name type="synonym">Dolichos pruriens</name>
    <dbReference type="NCBI Taxonomy" id="157652"/>
    <lineage>
        <taxon>Eukaryota</taxon>
        <taxon>Viridiplantae</taxon>
        <taxon>Streptophyta</taxon>
        <taxon>Embryophyta</taxon>
        <taxon>Tracheophyta</taxon>
        <taxon>Spermatophyta</taxon>
        <taxon>Magnoliopsida</taxon>
        <taxon>eudicotyledons</taxon>
        <taxon>Gunneridae</taxon>
        <taxon>Pentapetalae</taxon>
        <taxon>rosids</taxon>
        <taxon>fabids</taxon>
        <taxon>Fabales</taxon>
        <taxon>Fabaceae</taxon>
        <taxon>Papilionoideae</taxon>
        <taxon>50 kb inversion clade</taxon>
        <taxon>NPAAA clade</taxon>
        <taxon>indigoferoid/millettioid clade</taxon>
        <taxon>Phaseoleae</taxon>
        <taxon>Mucuna</taxon>
    </lineage>
</organism>
<name>A0A371HCR1_MUCPR</name>